<protein>
    <recommendedName>
        <fullName evidence="4">ASTRA-associated protein 1</fullName>
    </recommendedName>
</protein>
<dbReference type="Gene3D" id="2.130.10.10">
    <property type="entry name" value="YVTN repeat-like/Quinoprotein amine dehydrogenase"/>
    <property type="match status" value="2"/>
</dbReference>
<proteinExistence type="inferred from homology"/>
<dbReference type="PANTHER" id="PTHR19854">
    <property type="entry name" value="TRANSDUCIN BETA-LIKE 3"/>
    <property type="match status" value="1"/>
</dbReference>
<dbReference type="InterPro" id="IPR001680">
    <property type="entry name" value="WD40_rpt"/>
</dbReference>
<evidence type="ECO:0000256" key="2">
    <source>
        <dbReference type="ARBA" id="ARBA00022737"/>
    </source>
</evidence>
<dbReference type="AlphaFoldDB" id="A0A077R0P9"/>
<dbReference type="SUPFAM" id="SSF50978">
    <property type="entry name" value="WD40 repeat-like"/>
    <property type="match status" value="1"/>
</dbReference>
<evidence type="ECO:0000256" key="1">
    <source>
        <dbReference type="ARBA" id="ARBA00022574"/>
    </source>
</evidence>
<evidence type="ECO:0000256" key="4">
    <source>
        <dbReference type="ARBA" id="ARBA00040563"/>
    </source>
</evidence>
<evidence type="ECO:0000313" key="5">
    <source>
        <dbReference type="EMBL" id="CDI52451.1"/>
    </source>
</evidence>
<dbReference type="InterPro" id="IPR015943">
    <property type="entry name" value="WD40/YVTN_repeat-like_dom_sf"/>
</dbReference>
<dbReference type="EMBL" id="HG529541">
    <property type="protein sequence ID" value="CDI52451.1"/>
    <property type="molecule type" value="Genomic_DNA"/>
</dbReference>
<reference evidence="5" key="1">
    <citation type="journal article" date="2014" name="Genome Biol. Evol.">
        <title>Gene Loss Rather Than Gene Gain Is Associated with a Host Jump from Monocots to Dicots in the Smut Fungus Melanopsichium pennsylvanicum.</title>
        <authorList>
            <person name="Sharma R."/>
            <person name="Mishra B."/>
            <person name="Runge F."/>
            <person name="Thines M."/>
        </authorList>
    </citation>
    <scope>NUCLEOTIDE SEQUENCE</scope>
    <source>
        <strain evidence="5">4</strain>
    </source>
</reference>
<evidence type="ECO:0000256" key="3">
    <source>
        <dbReference type="ARBA" id="ARBA00037931"/>
    </source>
</evidence>
<dbReference type="PANTHER" id="PTHR19854:SF1">
    <property type="entry name" value="GUANINE NUCLEOTIDE-BINDING PROTEIN SUBUNIT BETA-LIKE PROTEIN 1"/>
    <property type="match status" value="1"/>
</dbReference>
<comment type="similarity">
    <text evidence="3">Belongs to the WD repeat ASA1 family.</text>
</comment>
<keyword evidence="1" id="KW-0853">WD repeat</keyword>
<dbReference type="InterPro" id="IPR036322">
    <property type="entry name" value="WD40_repeat_dom_sf"/>
</dbReference>
<dbReference type="Pfam" id="PF00400">
    <property type="entry name" value="WD40"/>
    <property type="match status" value="2"/>
</dbReference>
<keyword evidence="2" id="KW-0677">Repeat</keyword>
<name>A0A077R0P9_9BASI</name>
<sequence length="347" mass="37909">MGGVDPYWILRHHTSSSVQSLDFSHRFLATGDISGTVSLVDLTTLRPAFQWSAHTDSILTILIIGPKEILTHARDNTLKHWRLSHAPPSVGSSSIGGKLGATPELVRTIGVNALNFSKCSYDKGKVAVPNALDAAYIDVLELKTGARIHEAIGRPDIKPSVGTRLPIVMSLHLLGDNIVAGYEDGIVKSWSISSNADVSTNLRWQSRCHSESVMSVNLCQEDNFGISVGADDRIAKFELDTGKRELVQTKFPGKASVVIAPDAKTFAVGAWDRSIRIYSTESMQELGQLNYHRDTVECLIFASVKTGELEEDEDSDEDEEVEGKDAKTQLILAAGCRDGKISLWKYS</sequence>
<dbReference type="SMART" id="SM00320">
    <property type="entry name" value="WD40"/>
    <property type="match status" value="6"/>
</dbReference>
<organism evidence="5">
    <name type="scientific">Melanopsichium pennsylvanicum 4</name>
    <dbReference type="NCBI Taxonomy" id="1398559"/>
    <lineage>
        <taxon>Eukaryota</taxon>
        <taxon>Fungi</taxon>
        <taxon>Dikarya</taxon>
        <taxon>Basidiomycota</taxon>
        <taxon>Ustilaginomycotina</taxon>
        <taxon>Ustilaginomycetes</taxon>
        <taxon>Ustilaginales</taxon>
        <taxon>Ustilaginaceae</taxon>
        <taxon>Melanopsichium</taxon>
    </lineage>
</organism>
<accession>A0A077R0P9</accession>